<organism evidence="2">
    <name type="scientific">Anopheles coluzzii</name>
    <name type="common">African malaria mosquito</name>
    <dbReference type="NCBI Taxonomy" id="1518534"/>
    <lineage>
        <taxon>Eukaryota</taxon>
        <taxon>Metazoa</taxon>
        <taxon>Ecdysozoa</taxon>
        <taxon>Arthropoda</taxon>
        <taxon>Hexapoda</taxon>
        <taxon>Insecta</taxon>
        <taxon>Pterygota</taxon>
        <taxon>Neoptera</taxon>
        <taxon>Endopterygota</taxon>
        <taxon>Diptera</taxon>
        <taxon>Nematocera</taxon>
        <taxon>Culicoidea</taxon>
        <taxon>Culicidae</taxon>
        <taxon>Anophelinae</taxon>
        <taxon>Anopheles</taxon>
    </lineage>
</organism>
<feature type="compositionally biased region" description="Basic and acidic residues" evidence="1">
    <location>
        <begin position="20"/>
        <end position="31"/>
    </location>
</feature>
<proteinExistence type="predicted"/>
<dbReference type="Proteomes" id="UP000075882">
    <property type="component" value="Unassembled WGS sequence"/>
</dbReference>
<feature type="region of interest" description="Disordered" evidence="1">
    <location>
        <begin position="20"/>
        <end position="131"/>
    </location>
</feature>
<feature type="compositionally biased region" description="Polar residues" evidence="1">
    <location>
        <begin position="116"/>
        <end position="131"/>
    </location>
</feature>
<reference evidence="2" key="1">
    <citation type="submission" date="2022-08" db="UniProtKB">
        <authorList>
            <consortium name="EnsemblMetazoa"/>
        </authorList>
    </citation>
    <scope>IDENTIFICATION</scope>
</reference>
<dbReference type="EnsemblMetazoa" id="ACOM022719-RA">
    <property type="protein sequence ID" value="ACOM022719-PA.1"/>
    <property type="gene ID" value="ACOM022719"/>
</dbReference>
<evidence type="ECO:0000313" key="2">
    <source>
        <dbReference type="EnsemblMetazoa" id="ACOM022719-PA.1"/>
    </source>
</evidence>
<protein>
    <submittedName>
        <fullName evidence="2">Uncharacterized protein</fullName>
    </submittedName>
</protein>
<sequence>LFRHLLRECKTNRKFEQQHHELQADLSRRAGTDGCVPGPNRGSSVQKVPEESGRRRPTSSQCSPEGFAAGGGRKGSRWIMGPPSQLLVAFPPEGGEFSPPAPNRSRSLCNQFRHPTPTSTNWRGTVFTTTP</sequence>
<name>A0A8W7NZJ1_ANOCL</name>
<dbReference type="AlphaFoldDB" id="A0A8W7NZJ1"/>
<evidence type="ECO:0000256" key="1">
    <source>
        <dbReference type="SAM" id="MobiDB-lite"/>
    </source>
</evidence>
<accession>A0A8W7NZJ1</accession>